<dbReference type="InterPro" id="IPR007855">
    <property type="entry name" value="RDRP"/>
</dbReference>
<dbReference type="Pfam" id="PF05183">
    <property type="entry name" value="RdRP"/>
    <property type="match status" value="1"/>
</dbReference>
<evidence type="ECO:0000256" key="1">
    <source>
        <dbReference type="RuleBase" id="RU363098"/>
    </source>
</evidence>
<dbReference type="GO" id="GO:0003968">
    <property type="term" value="F:RNA-directed RNA polymerase activity"/>
    <property type="evidence" value="ECO:0007669"/>
    <property type="project" value="UniProtKB-KW"/>
</dbReference>
<protein>
    <recommendedName>
        <fullName evidence="1">RNA-dependent RNA polymerase</fullName>
        <ecNumber evidence="1">2.7.7.48</ecNumber>
    </recommendedName>
</protein>
<comment type="catalytic activity">
    <reaction evidence="1">
        <text>RNA(n) + a ribonucleoside 5'-triphosphate = RNA(n+1) + diphosphate</text>
        <dbReference type="Rhea" id="RHEA:21248"/>
        <dbReference type="Rhea" id="RHEA-COMP:14527"/>
        <dbReference type="Rhea" id="RHEA-COMP:17342"/>
        <dbReference type="ChEBI" id="CHEBI:33019"/>
        <dbReference type="ChEBI" id="CHEBI:61557"/>
        <dbReference type="ChEBI" id="CHEBI:140395"/>
        <dbReference type="EC" id="2.7.7.48"/>
    </reaction>
</comment>
<dbReference type="PANTHER" id="PTHR23079:SF55">
    <property type="entry name" value="RNA-DIRECTED RNA POLYMERASE"/>
    <property type="match status" value="1"/>
</dbReference>
<dbReference type="AlphaFoldDB" id="A0A183DR57"/>
<keyword evidence="1" id="KW-0548">Nucleotidyltransferase</keyword>
<dbReference type="GO" id="GO:0030422">
    <property type="term" value="P:siRNA processing"/>
    <property type="evidence" value="ECO:0007669"/>
    <property type="project" value="TreeGrafter"/>
</dbReference>
<keyword evidence="1" id="KW-0696">RNA-directed RNA polymerase</keyword>
<dbReference type="GO" id="GO:0003723">
    <property type="term" value="F:RNA binding"/>
    <property type="evidence" value="ECO:0007669"/>
    <property type="project" value="UniProtKB-KW"/>
</dbReference>
<keyword evidence="1" id="KW-0694">RNA-binding</keyword>
<proteinExistence type="inferred from homology"/>
<sequence length="124" mass="14293">LTYEFQIRHRGVKGVLSVDPMLDERSSWARNNNVEDSGSVLNDLSVVFRPSQDKFEAPEDEHIEIVKYSVPTPVSLCRPLISILDQVSFMQGLVVHRRVTKRIHDLLDEQLSYLVNMLTDEEKI</sequence>
<organism evidence="3">
    <name type="scientific">Gongylonema pulchrum</name>
    <dbReference type="NCBI Taxonomy" id="637853"/>
    <lineage>
        <taxon>Eukaryota</taxon>
        <taxon>Metazoa</taxon>
        <taxon>Ecdysozoa</taxon>
        <taxon>Nematoda</taxon>
        <taxon>Chromadorea</taxon>
        <taxon>Rhabditida</taxon>
        <taxon>Spirurina</taxon>
        <taxon>Spiruromorpha</taxon>
        <taxon>Spiruroidea</taxon>
        <taxon>Gongylonematidae</taxon>
        <taxon>Gongylonema</taxon>
    </lineage>
</organism>
<dbReference type="InterPro" id="IPR057596">
    <property type="entry name" value="RDRP_core"/>
</dbReference>
<dbReference type="WBParaSite" id="GPUH_0001121101-mRNA-1">
    <property type="protein sequence ID" value="GPUH_0001121101-mRNA-1"/>
    <property type="gene ID" value="GPUH_0001121101"/>
</dbReference>
<feature type="domain" description="RDRP core" evidence="2">
    <location>
        <begin position="5"/>
        <end position="123"/>
    </location>
</feature>
<dbReference type="PANTHER" id="PTHR23079">
    <property type="entry name" value="RNA-DEPENDENT RNA POLYMERASE"/>
    <property type="match status" value="1"/>
</dbReference>
<dbReference type="EC" id="2.7.7.48" evidence="1"/>
<evidence type="ECO:0000313" key="3">
    <source>
        <dbReference type="WBParaSite" id="GPUH_0001121101-mRNA-1"/>
    </source>
</evidence>
<dbReference type="GO" id="GO:0031380">
    <property type="term" value="C:nuclear RNA-directed RNA polymerase complex"/>
    <property type="evidence" value="ECO:0007669"/>
    <property type="project" value="TreeGrafter"/>
</dbReference>
<reference evidence="3" key="1">
    <citation type="submission" date="2016-06" db="UniProtKB">
        <authorList>
            <consortium name="WormBaseParasite"/>
        </authorList>
    </citation>
    <scope>IDENTIFICATION</scope>
</reference>
<keyword evidence="1" id="KW-0808">Transferase</keyword>
<name>A0A183DR57_9BILA</name>
<comment type="similarity">
    <text evidence="1">Belongs to the RdRP family.</text>
</comment>
<evidence type="ECO:0000259" key="2">
    <source>
        <dbReference type="Pfam" id="PF05183"/>
    </source>
</evidence>
<accession>A0A183DR57</accession>